<organism evidence="2 3">
    <name type="scientific">Kalanchoe fedtschenkoi</name>
    <name type="common">Lavender scallops</name>
    <name type="synonym">South American air plant</name>
    <dbReference type="NCBI Taxonomy" id="63787"/>
    <lineage>
        <taxon>Eukaryota</taxon>
        <taxon>Viridiplantae</taxon>
        <taxon>Streptophyta</taxon>
        <taxon>Embryophyta</taxon>
        <taxon>Tracheophyta</taxon>
        <taxon>Spermatophyta</taxon>
        <taxon>Magnoliopsida</taxon>
        <taxon>eudicotyledons</taxon>
        <taxon>Gunneridae</taxon>
        <taxon>Pentapetalae</taxon>
        <taxon>Saxifragales</taxon>
        <taxon>Crassulaceae</taxon>
        <taxon>Kalanchoe</taxon>
    </lineage>
</organism>
<evidence type="ECO:0000313" key="3">
    <source>
        <dbReference type="Proteomes" id="UP000594263"/>
    </source>
</evidence>
<dbReference type="Proteomes" id="UP000594263">
    <property type="component" value="Unplaced"/>
</dbReference>
<dbReference type="EnsemblPlants" id="Kaladp0026s0057.1.v1.1">
    <property type="protein sequence ID" value="Kaladp0026s0057.1.v1.1.CDS.1"/>
    <property type="gene ID" value="Kaladp0026s0057.v1.1"/>
</dbReference>
<feature type="compositionally biased region" description="Polar residues" evidence="1">
    <location>
        <begin position="65"/>
        <end position="74"/>
    </location>
</feature>
<dbReference type="AlphaFoldDB" id="A0A7N0T9C5"/>
<protein>
    <submittedName>
        <fullName evidence="2">Uncharacterized protein</fullName>
    </submittedName>
</protein>
<dbReference type="Gramene" id="Kaladp0026s0057.1.v1.1">
    <property type="protein sequence ID" value="Kaladp0026s0057.1.v1.1.CDS.1"/>
    <property type="gene ID" value="Kaladp0026s0057.v1.1"/>
</dbReference>
<feature type="compositionally biased region" description="Basic and acidic residues" evidence="1">
    <location>
        <begin position="33"/>
        <end position="44"/>
    </location>
</feature>
<feature type="compositionally biased region" description="Low complexity" evidence="1">
    <location>
        <begin position="8"/>
        <end position="25"/>
    </location>
</feature>
<keyword evidence="3" id="KW-1185">Reference proteome</keyword>
<reference evidence="2" key="1">
    <citation type="submission" date="2021-01" db="UniProtKB">
        <authorList>
            <consortium name="EnsemblPlants"/>
        </authorList>
    </citation>
    <scope>IDENTIFICATION</scope>
</reference>
<proteinExistence type="predicted"/>
<evidence type="ECO:0000256" key="1">
    <source>
        <dbReference type="SAM" id="MobiDB-lite"/>
    </source>
</evidence>
<evidence type="ECO:0000313" key="2">
    <source>
        <dbReference type="EnsemblPlants" id="Kaladp0026s0057.1.v1.1.CDS.1"/>
    </source>
</evidence>
<name>A0A7N0T9C5_KALFE</name>
<feature type="region of interest" description="Disordered" evidence="1">
    <location>
        <begin position="1"/>
        <end position="74"/>
    </location>
</feature>
<sequence length="74" mass="8113">MGKRYFQGRNAFQNGNFRGRGNFSSSGGGRAYNRNEHGHGDDFSNHSSGGPLFNGGGYHRGRGKFSQSNGQYHN</sequence>
<accession>A0A7N0T9C5</accession>